<evidence type="ECO:0000313" key="4">
    <source>
        <dbReference type="Proteomes" id="UP001367508"/>
    </source>
</evidence>
<dbReference type="AlphaFoldDB" id="A0AAN9MT50"/>
<evidence type="ECO:0000256" key="1">
    <source>
        <dbReference type="SAM" id="Phobius"/>
    </source>
</evidence>
<protein>
    <submittedName>
        <fullName evidence="3">Uncharacterized protein</fullName>
    </submittedName>
</protein>
<dbReference type="EMBL" id="JAYMYQ010000001">
    <property type="protein sequence ID" value="KAK7360192.1"/>
    <property type="molecule type" value="Genomic_DNA"/>
</dbReference>
<keyword evidence="1" id="KW-1133">Transmembrane helix</keyword>
<keyword evidence="2" id="KW-0732">Signal</keyword>
<keyword evidence="1" id="KW-0472">Membrane</keyword>
<feature type="transmembrane region" description="Helical" evidence="1">
    <location>
        <begin position="76"/>
        <end position="99"/>
    </location>
</feature>
<feature type="signal peptide" evidence="2">
    <location>
        <begin position="1"/>
        <end position="18"/>
    </location>
</feature>
<organism evidence="3 4">
    <name type="scientific">Canavalia gladiata</name>
    <name type="common">Sword bean</name>
    <name type="synonym">Dolichos gladiatus</name>
    <dbReference type="NCBI Taxonomy" id="3824"/>
    <lineage>
        <taxon>Eukaryota</taxon>
        <taxon>Viridiplantae</taxon>
        <taxon>Streptophyta</taxon>
        <taxon>Embryophyta</taxon>
        <taxon>Tracheophyta</taxon>
        <taxon>Spermatophyta</taxon>
        <taxon>Magnoliopsida</taxon>
        <taxon>eudicotyledons</taxon>
        <taxon>Gunneridae</taxon>
        <taxon>Pentapetalae</taxon>
        <taxon>rosids</taxon>
        <taxon>fabids</taxon>
        <taxon>Fabales</taxon>
        <taxon>Fabaceae</taxon>
        <taxon>Papilionoideae</taxon>
        <taxon>50 kb inversion clade</taxon>
        <taxon>NPAAA clade</taxon>
        <taxon>indigoferoid/millettioid clade</taxon>
        <taxon>Phaseoleae</taxon>
        <taxon>Canavalia</taxon>
    </lineage>
</organism>
<evidence type="ECO:0000313" key="3">
    <source>
        <dbReference type="EMBL" id="KAK7360192.1"/>
    </source>
</evidence>
<sequence length="109" mass="12352">MGYGNGALLLILKQTAVTLNGLLLSREINNGSEPHFNPRNYHFPPPPCSVYNEYEAEIPVLPDYENHQLHGECSHVTVLLCLLCDLILVWLLLILRYPFELTVFSVIFG</sequence>
<proteinExistence type="predicted"/>
<evidence type="ECO:0000256" key="2">
    <source>
        <dbReference type="SAM" id="SignalP"/>
    </source>
</evidence>
<feature type="chain" id="PRO_5042909623" evidence="2">
    <location>
        <begin position="19"/>
        <end position="109"/>
    </location>
</feature>
<gene>
    <name evidence="3" type="ORF">VNO77_02174</name>
</gene>
<reference evidence="3 4" key="1">
    <citation type="submission" date="2024-01" db="EMBL/GenBank/DDBJ databases">
        <title>The genomes of 5 underutilized Papilionoideae crops provide insights into root nodulation and disease resistanc.</title>
        <authorList>
            <person name="Jiang F."/>
        </authorList>
    </citation>
    <scope>NUCLEOTIDE SEQUENCE [LARGE SCALE GENOMIC DNA]</scope>
    <source>
        <strain evidence="3">LVBAO_FW01</strain>
        <tissue evidence="3">Leaves</tissue>
    </source>
</reference>
<keyword evidence="1" id="KW-0812">Transmembrane</keyword>
<dbReference type="Proteomes" id="UP001367508">
    <property type="component" value="Unassembled WGS sequence"/>
</dbReference>
<comment type="caution">
    <text evidence="3">The sequence shown here is derived from an EMBL/GenBank/DDBJ whole genome shotgun (WGS) entry which is preliminary data.</text>
</comment>
<keyword evidence="4" id="KW-1185">Reference proteome</keyword>
<accession>A0AAN9MT50</accession>
<name>A0AAN9MT50_CANGL</name>